<evidence type="ECO:0000313" key="2">
    <source>
        <dbReference type="EMBL" id="MBD0779783.1"/>
    </source>
</evidence>
<dbReference type="InterPro" id="IPR051675">
    <property type="entry name" value="Endo/Exo/Phosphatase_dom_1"/>
</dbReference>
<sequence>MKNMKSHFSFSKQEKSGIFFLLLIIVVLQVVFYLVKNASHTLEPSLTIDWETQVKLDSLKLAGLQKDSPRLFPFNPNYISDFKGYTLGMTPEEIDRLHAYRKKNLYVNSVGEFQKITGISDSLLKRIAPYFKFPEWVNKNTARKTVSRTPAIVVNKNNPHRIVGEIEVKDLNSVTANELKSIYGIGDKLSQRIVKFRNRLGGFLVNEQLYDVYGLEPEVVERTLVRFQVLKRPDVEKININTASAKKLSKLVYIQKNVANRIINYRNDKGSIDSFDELLNIENFPIEKIDRIKLYLAL</sequence>
<name>A0ABR7V4S1_9FLAO</name>
<evidence type="ECO:0000256" key="1">
    <source>
        <dbReference type="SAM" id="Phobius"/>
    </source>
</evidence>
<keyword evidence="3" id="KW-1185">Reference proteome</keyword>
<dbReference type="SUPFAM" id="SSF47781">
    <property type="entry name" value="RuvA domain 2-like"/>
    <property type="match status" value="3"/>
</dbReference>
<feature type="transmembrane region" description="Helical" evidence="1">
    <location>
        <begin position="16"/>
        <end position="35"/>
    </location>
</feature>
<dbReference type="EMBL" id="JABTCF010000015">
    <property type="protein sequence ID" value="MBD0779783.1"/>
    <property type="molecule type" value="Genomic_DNA"/>
</dbReference>
<evidence type="ECO:0000313" key="3">
    <source>
        <dbReference type="Proteomes" id="UP001166021"/>
    </source>
</evidence>
<accession>A0ABR7V4S1</accession>
<keyword evidence="1" id="KW-0812">Transmembrane</keyword>
<reference evidence="2" key="1">
    <citation type="submission" date="2020-05" db="EMBL/GenBank/DDBJ databases">
        <title>The draft genome sequence of Maribacter sp. ANRC-HE7.</title>
        <authorList>
            <person name="Mu L."/>
        </authorList>
    </citation>
    <scope>NUCLEOTIDE SEQUENCE</scope>
    <source>
        <strain evidence="2">ANRC-HE7</strain>
    </source>
</reference>
<protein>
    <submittedName>
        <fullName evidence="2">Helix-hairpin-helix domain-containing protein</fullName>
    </submittedName>
</protein>
<keyword evidence="1" id="KW-0472">Membrane</keyword>
<organism evidence="2 3">
    <name type="scientific">Maribacter aquimaris</name>
    <dbReference type="NCBI Taxonomy" id="2737171"/>
    <lineage>
        <taxon>Bacteria</taxon>
        <taxon>Pseudomonadati</taxon>
        <taxon>Bacteroidota</taxon>
        <taxon>Flavobacteriia</taxon>
        <taxon>Flavobacteriales</taxon>
        <taxon>Flavobacteriaceae</taxon>
        <taxon>Maribacter</taxon>
    </lineage>
</organism>
<comment type="caution">
    <text evidence="2">The sequence shown here is derived from an EMBL/GenBank/DDBJ whole genome shotgun (WGS) entry which is preliminary data.</text>
</comment>
<dbReference type="Proteomes" id="UP001166021">
    <property type="component" value="Unassembled WGS sequence"/>
</dbReference>
<keyword evidence="1" id="KW-1133">Transmembrane helix</keyword>
<dbReference type="Pfam" id="PF12836">
    <property type="entry name" value="HHH_3"/>
    <property type="match status" value="2"/>
</dbReference>
<dbReference type="InterPro" id="IPR010994">
    <property type="entry name" value="RuvA_2-like"/>
</dbReference>
<dbReference type="PANTHER" id="PTHR21180">
    <property type="entry name" value="ENDONUCLEASE/EXONUCLEASE/PHOSPHATASE FAMILY DOMAIN-CONTAINING PROTEIN 1"/>
    <property type="match status" value="1"/>
</dbReference>
<gene>
    <name evidence="2" type="ORF">HPE56_18455</name>
</gene>
<proteinExistence type="predicted"/>
<dbReference type="PANTHER" id="PTHR21180:SF32">
    <property type="entry name" value="ENDONUCLEASE_EXONUCLEASE_PHOSPHATASE FAMILY DOMAIN-CONTAINING PROTEIN 1"/>
    <property type="match status" value="1"/>
</dbReference>
<dbReference type="Gene3D" id="1.10.150.280">
    <property type="entry name" value="AF1531-like domain"/>
    <property type="match status" value="2"/>
</dbReference>